<dbReference type="OrthoDB" id="3259848at2759"/>
<feature type="non-terminal residue" evidence="1">
    <location>
        <position position="1"/>
    </location>
</feature>
<accession>A0A9P6ZK39</accession>
<proteinExistence type="predicted"/>
<evidence type="ECO:0000313" key="2">
    <source>
        <dbReference type="Proteomes" id="UP000714275"/>
    </source>
</evidence>
<gene>
    <name evidence="1" type="ORF">EV702DRAFT_944071</name>
</gene>
<protein>
    <submittedName>
        <fullName evidence="1">Uncharacterized protein</fullName>
    </submittedName>
</protein>
<keyword evidence="2" id="KW-1185">Reference proteome</keyword>
<sequence length="178" mass="19883">ISASNQLSPTSQAQGTAVLETIAPKSVIRPNVATISKVLFDSSKELPSGSGLDSTYSFGIHSFVQDLLNPGQYCPLTLFTNQNMERLHREGHALKRSKVHANGVSHHLLDLSQFDNELDLDPLSWQEAYQRYLTRIEDIGDASALKRLTTHFTTLSKDDAVLKNFRAIIEFDIETRQN</sequence>
<dbReference type="Proteomes" id="UP000714275">
    <property type="component" value="Unassembled WGS sequence"/>
</dbReference>
<reference evidence="1" key="1">
    <citation type="journal article" date="2020" name="New Phytol.">
        <title>Comparative genomics reveals dynamic genome evolution in host specialist ectomycorrhizal fungi.</title>
        <authorList>
            <person name="Lofgren L.A."/>
            <person name="Nguyen N.H."/>
            <person name="Vilgalys R."/>
            <person name="Ruytinx J."/>
            <person name="Liao H.L."/>
            <person name="Branco S."/>
            <person name="Kuo A."/>
            <person name="LaButti K."/>
            <person name="Lipzen A."/>
            <person name="Andreopoulos W."/>
            <person name="Pangilinan J."/>
            <person name="Riley R."/>
            <person name="Hundley H."/>
            <person name="Na H."/>
            <person name="Barry K."/>
            <person name="Grigoriev I.V."/>
            <person name="Stajich J.E."/>
            <person name="Kennedy P.G."/>
        </authorList>
    </citation>
    <scope>NUCLEOTIDE SEQUENCE</scope>
    <source>
        <strain evidence="1">DOB743</strain>
    </source>
</reference>
<dbReference type="EMBL" id="JABBWD010000089">
    <property type="protein sequence ID" value="KAG1767157.1"/>
    <property type="molecule type" value="Genomic_DNA"/>
</dbReference>
<comment type="caution">
    <text evidence="1">The sequence shown here is derived from an EMBL/GenBank/DDBJ whole genome shotgun (WGS) entry which is preliminary data.</text>
</comment>
<name>A0A9P6ZK39_9AGAM</name>
<dbReference type="AlphaFoldDB" id="A0A9P6ZK39"/>
<feature type="non-terminal residue" evidence="1">
    <location>
        <position position="178"/>
    </location>
</feature>
<evidence type="ECO:0000313" key="1">
    <source>
        <dbReference type="EMBL" id="KAG1767157.1"/>
    </source>
</evidence>
<organism evidence="1 2">
    <name type="scientific">Suillus placidus</name>
    <dbReference type="NCBI Taxonomy" id="48579"/>
    <lineage>
        <taxon>Eukaryota</taxon>
        <taxon>Fungi</taxon>
        <taxon>Dikarya</taxon>
        <taxon>Basidiomycota</taxon>
        <taxon>Agaricomycotina</taxon>
        <taxon>Agaricomycetes</taxon>
        <taxon>Agaricomycetidae</taxon>
        <taxon>Boletales</taxon>
        <taxon>Suillineae</taxon>
        <taxon>Suillaceae</taxon>
        <taxon>Suillus</taxon>
    </lineage>
</organism>